<feature type="transmembrane region" description="Helical" evidence="1">
    <location>
        <begin position="211"/>
        <end position="231"/>
    </location>
</feature>
<dbReference type="RefSeq" id="WP_091341902.1">
    <property type="nucleotide sequence ID" value="NZ_FNRM01000003.1"/>
</dbReference>
<evidence type="ECO:0000313" key="2">
    <source>
        <dbReference type="EMBL" id="SEA50703.1"/>
    </source>
</evidence>
<organism evidence="2 3">
    <name type="scientific">Alkalimonas amylolytica</name>
    <dbReference type="NCBI Taxonomy" id="152573"/>
    <lineage>
        <taxon>Bacteria</taxon>
        <taxon>Pseudomonadati</taxon>
        <taxon>Pseudomonadota</taxon>
        <taxon>Gammaproteobacteria</taxon>
        <taxon>Alkalimonas</taxon>
    </lineage>
</organism>
<keyword evidence="3" id="KW-1185">Reference proteome</keyword>
<evidence type="ECO:0000313" key="3">
    <source>
        <dbReference type="Proteomes" id="UP000198773"/>
    </source>
</evidence>
<keyword evidence="1" id="KW-0812">Transmembrane</keyword>
<feature type="transmembrane region" description="Helical" evidence="1">
    <location>
        <begin position="82"/>
        <end position="101"/>
    </location>
</feature>
<protein>
    <submittedName>
        <fullName evidence="2">Uncharacterized protein</fullName>
    </submittedName>
</protein>
<dbReference type="OrthoDB" id="116789at2"/>
<accession>A0A1H4BRH1</accession>
<dbReference type="AlphaFoldDB" id="A0A1H4BRH1"/>
<proteinExistence type="predicted"/>
<keyword evidence="1" id="KW-0472">Membrane</keyword>
<sequence length="311" mass="35875">MDLLERYLAAVQQELPADKQQDVTRELKANILDQVDALREQTPEQSDEEHLLQVLQELGPPKQMAYQFHPPQPLIRADLIPLFRFTLFMVLGIIFLINLVQSTLLWLGHEQMGLLLLLKHMGSGFIGDATLAFTAITLGFWSMSLEQKTRCTAQQSWDPLQLPQLNHRWQRISLSDVFHDLATYLFLLILIWYPLWGEVVMSVELSMGSRFLLQAFSPLLLLGIALSLWQLKQRYWTEALLKCNLVLNALLVTAILILAWTSPFFSSVPEQLSWITAEQLERSMTISLLIIALFPGWEVIRDWQRLQKVRA</sequence>
<feature type="transmembrane region" description="Helical" evidence="1">
    <location>
        <begin position="282"/>
        <end position="300"/>
    </location>
</feature>
<reference evidence="2 3" key="1">
    <citation type="submission" date="2016-10" db="EMBL/GenBank/DDBJ databases">
        <authorList>
            <person name="de Groot N.N."/>
        </authorList>
    </citation>
    <scope>NUCLEOTIDE SEQUENCE [LARGE SCALE GENOMIC DNA]</scope>
    <source>
        <strain evidence="2 3">CGMCC 1.3430</strain>
    </source>
</reference>
<feature type="transmembrane region" description="Helical" evidence="1">
    <location>
        <begin position="177"/>
        <end position="196"/>
    </location>
</feature>
<dbReference type="STRING" id="152573.SAMN04488051_103486"/>
<dbReference type="Pfam" id="PF22564">
    <property type="entry name" value="HAAS"/>
    <property type="match status" value="1"/>
</dbReference>
<name>A0A1H4BRH1_ALKAM</name>
<feature type="transmembrane region" description="Helical" evidence="1">
    <location>
        <begin position="121"/>
        <end position="141"/>
    </location>
</feature>
<dbReference type="EMBL" id="FNRM01000003">
    <property type="protein sequence ID" value="SEA50703.1"/>
    <property type="molecule type" value="Genomic_DNA"/>
</dbReference>
<evidence type="ECO:0000256" key="1">
    <source>
        <dbReference type="SAM" id="Phobius"/>
    </source>
</evidence>
<dbReference type="Proteomes" id="UP000198773">
    <property type="component" value="Unassembled WGS sequence"/>
</dbReference>
<gene>
    <name evidence="2" type="ORF">SAMN04488051_103486</name>
</gene>
<feature type="transmembrane region" description="Helical" evidence="1">
    <location>
        <begin position="243"/>
        <end position="262"/>
    </location>
</feature>
<keyword evidence="1" id="KW-1133">Transmembrane helix</keyword>